<accession>B7K567</accession>
<evidence type="ECO:0000259" key="1">
    <source>
        <dbReference type="Pfam" id="PF06527"/>
    </source>
</evidence>
<dbReference type="KEGG" id="cyp:PCC8801_3950"/>
<feature type="domain" description="TniQ" evidence="1">
    <location>
        <begin position="4"/>
        <end position="161"/>
    </location>
</feature>
<sequence length="280" mass="32265">MLSFFPIPYPDELFYSVMCRYHVRSGNRSFRQTKLDLFNTVGSKQYYLGLPNSLATLVHQLPFGSSLTINQLLQEHTLFPYYRTFLTNREVKRLRELMEGKESKSIAQVAKIPKLRLYYPEYLRFCPQCLAEDLQQYGETFWHRNHQISGIRGCLTHRVGLQNSRVLVSEMGKGFIAADENNCVGDGVSYDEEVLQGLWEFSKVIEEKMKYKGGFKGLEGLMDEYKESLMSLGLLEEKRLAEAMLKRYGEGVLRVIHPEMMDNLGEYVSGCLLGCDMKSA</sequence>
<dbReference type="eggNOG" id="COG3677">
    <property type="taxonomic scope" value="Bacteria"/>
</dbReference>
<dbReference type="STRING" id="41431.PCC8801_3950"/>
<organism evidence="2 3">
    <name type="scientific">Rippkaea orientalis (strain PCC 8801 / RF-1)</name>
    <name type="common">Cyanothece sp. (strain PCC 8801)</name>
    <dbReference type="NCBI Taxonomy" id="41431"/>
    <lineage>
        <taxon>Bacteria</taxon>
        <taxon>Bacillati</taxon>
        <taxon>Cyanobacteriota</taxon>
        <taxon>Cyanophyceae</taxon>
        <taxon>Oscillatoriophycideae</taxon>
        <taxon>Chroococcales</taxon>
        <taxon>Aphanothecaceae</taxon>
        <taxon>Rippkaea</taxon>
        <taxon>Rippkaea orientalis</taxon>
    </lineage>
</organism>
<dbReference type="InterPro" id="IPR009492">
    <property type="entry name" value="TniQ"/>
</dbReference>
<dbReference type="Proteomes" id="UP000008204">
    <property type="component" value="Chromosome"/>
</dbReference>
<dbReference type="EMBL" id="CP001287">
    <property type="protein sequence ID" value="ACK67893.1"/>
    <property type="molecule type" value="Genomic_DNA"/>
</dbReference>
<reference evidence="3" key="1">
    <citation type="journal article" date="2011" name="MBio">
        <title>Novel metabolic attributes of the genus Cyanothece, comprising a group of unicellular nitrogen-fixing Cyanobacteria.</title>
        <authorList>
            <person name="Bandyopadhyay A."/>
            <person name="Elvitigala T."/>
            <person name="Welsh E."/>
            <person name="Stockel J."/>
            <person name="Liberton M."/>
            <person name="Min H."/>
            <person name="Sherman L.A."/>
            <person name="Pakrasi H.B."/>
        </authorList>
    </citation>
    <scope>NUCLEOTIDE SEQUENCE [LARGE SCALE GENOMIC DNA]</scope>
    <source>
        <strain evidence="3">PCC 8801</strain>
    </source>
</reference>
<gene>
    <name evidence="2" type="ordered locus">PCC8801_3950</name>
</gene>
<dbReference type="Pfam" id="PF06527">
    <property type="entry name" value="TniQ"/>
    <property type="match status" value="1"/>
</dbReference>
<dbReference type="AlphaFoldDB" id="B7K567"/>
<keyword evidence="3" id="KW-1185">Reference proteome</keyword>
<dbReference type="HOGENOM" id="CLU_033785_0_0_3"/>
<name>B7K567_RIPO1</name>
<dbReference type="OrthoDB" id="470139at2"/>
<protein>
    <submittedName>
        <fullName evidence="2">Tn7-like transposition protein D</fullName>
    </submittedName>
</protein>
<proteinExistence type="predicted"/>
<dbReference type="RefSeq" id="WP_012597147.1">
    <property type="nucleotide sequence ID" value="NC_011726.1"/>
</dbReference>
<evidence type="ECO:0000313" key="3">
    <source>
        <dbReference type="Proteomes" id="UP000008204"/>
    </source>
</evidence>
<evidence type="ECO:0000313" key="2">
    <source>
        <dbReference type="EMBL" id="ACK67893.1"/>
    </source>
</evidence>